<evidence type="ECO:0000256" key="4">
    <source>
        <dbReference type="ARBA" id="ARBA00011020"/>
    </source>
</evidence>
<reference evidence="16 17" key="1">
    <citation type="submission" date="2016-05" db="EMBL/GenBank/DDBJ databases">
        <title>Nuclear genome of Blastocystis sp. subtype 1 NandII.</title>
        <authorList>
            <person name="Gentekaki E."/>
            <person name="Curtis B."/>
            <person name="Stairs C."/>
            <person name="Eme L."/>
            <person name="Herman E."/>
            <person name="Klimes V."/>
            <person name="Arias M.C."/>
            <person name="Elias M."/>
            <person name="Hilliou F."/>
            <person name="Klute M."/>
            <person name="Malik S.-B."/>
            <person name="Pightling A."/>
            <person name="Rachubinski R."/>
            <person name="Salas D."/>
            <person name="Schlacht A."/>
            <person name="Suga H."/>
            <person name="Archibald J."/>
            <person name="Ball S.G."/>
            <person name="Clark G."/>
            <person name="Dacks J."/>
            <person name="Van Der Giezen M."/>
            <person name="Tsaousis A."/>
            <person name="Roger A."/>
        </authorList>
    </citation>
    <scope>NUCLEOTIDE SEQUENCE [LARGE SCALE GENOMIC DNA]</scope>
    <source>
        <strain evidence="17">ATCC 50177 / NandII</strain>
    </source>
</reference>
<dbReference type="SUPFAM" id="SSF56104">
    <property type="entry name" value="SAICAR synthase-like"/>
    <property type="match status" value="2"/>
</dbReference>
<keyword evidence="7" id="KW-0436">Ligase</keyword>
<dbReference type="Gene3D" id="3.30.200.20">
    <property type="entry name" value="Phosphorylase Kinase, domain 1"/>
    <property type="match status" value="1"/>
</dbReference>
<dbReference type="EC" id="4.1.1.21" evidence="6"/>
<dbReference type="InterPro" id="IPR000031">
    <property type="entry name" value="PurE_dom"/>
</dbReference>
<dbReference type="UniPathway" id="UPA00074">
    <property type="reaction ID" value="UER00130"/>
</dbReference>
<dbReference type="OrthoDB" id="9991235at2759"/>
<feature type="domain" description="PurE" evidence="15">
    <location>
        <begin position="4"/>
        <end position="151"/>
    </location>
</feature>
<keyword evidence="8" id="KW-0547">Nucleotide-binding</keyword>
<evidence type="ECO:0000256" key="9">
    <source>
        <dbReference type="ARBA" id="ARBA00022755"/>
    </source>
</evidence>
<evidence type="ECO:0000256" key="12">
    <source>
        <dbReference type="ARBA" id="ARBA00023239"/>
    </source>
</evidence>
<evidence type="ECO:0000256" key="13">
    <source>
        <dbReference type="ARBA" id="ARBA00023268"/>
    </source>
</evidence>
<dbReference type="GO" id="GO:0006189">
    <property type="term" value="P:'de novo' IMP biosynthetic process"/>
    <property type="evidence" value="ECO:0007669"/>
    <property type="project" value="UniProtKB-UniPathway"/>
</dbReference>
<evidence type="ECO:0000256" key="11">
    <source>
        <dbReference type="ARBA" id="ARBA00022840"/>
    </source>
</evidence>
<dbReference type="EC" id="6.3.2.6" evidence="5"/>
<dbReference type="CDD" id="cd01414">
    <property type="entry name" value="SAICAR_synt_Sc"/>
    <property type="match status" value="1"/>
</dbReference>
<sequence length="515" mass="57800">MSTPLVVIFMGSKSDLPHCEKIEKAVKSFGIACEMRIASAHKTPARLLELLDRYEEKKQPKVYITVAGRSNALSGFADANVVTPVIICPPYSGTFNGADLFSSIRMPSGVCPMLVLEPEGAALAAAKILAVGDEKIAAQIRKLQKMNQQSLYVADSDIRTKSYFATIDAARANTLSKTNLEGINTTNLYVGKVRDRFESGDKVVLITTDRMSGFDRELCTVPFKGQVLNLTSAWWFKHTEHIIPNHVLAVPDPNVTIGLNLTSAWWFKHTEHIIPNHVLAVPDPNVTIGRKCTPFPIEFVMRGYITGSTSTSLWTNYQQGVRKYCGIDLPEGLKKNQKLWENLITPTTKSDVHDELISPEDVVSRGFMSQEDWDYCSSKAKELFAFGQKVADEHGLILVDTKYEFGKDENGVIRLIDEIHTPDSSRYWLSASYEARFAAGENPENIDKEFLRTWYRSQCDPYKDEVLPEAPADMVDELSRRYIQLYELITGEDFQFPESSKNAADRIHDNVIANL</sequence>
<evidence type="ECO:0000256" key="6">
    <source>
        <dbReference type="ARBA" id="ARBA00012329"/>
    </source>
</evidence>
<dbReference type="PROSITE" id="PS01058">
    <property type="entry name" value="SAICAR_SYNTHETASE_2"/>
    <property type="match status" value="1"/>
</dbReference>
<dbReference type="InterPro" id="IPR033626">
    <property type="entry name" value="PurE_classII"/>
</dbReference>
<evidence type="ECO:0000256" key="2">
    <source>
        <dbReference type="ARBA" id="ARBA00004747"/>
    </source>
</evidence>
<accession>A0A196SEQ4</accession>
<evidence type="ECO:0000313" key="17">
    <source>
        <dbReference type="Proteomes" id="UP000078348"/>
    </source>
</evidence>
<comment type="pathway">
    <text evidence="2">Purine metabolism; IMP biosynthesis via de novo pathway; 5-amino-1-(5-phospho-D-ribosyl)imidazole-4-carboxylate from 5-amino-1-(5-phospho-D-ribosyl)imidazole (carboxylase route): step 1/1.</text>
</comment>
<evidence type="ECO:0000256" key="14">
    <source>
        <dbReference type="ARBA" id="ARBA00030409"/>
    </source>
</evidence>
<comment type="similarity">
    <text evidence="3">In the C-terminal section; belongs to the AIR carboxylase family. Class II subfamily.</text>
</comment>
<evidence type="ECO:0000256" key="5">
    <source>
        <dbReference type="ARBA" id="ARBA00012217"/>
    </source>
</evidence>
<dbReference type="Gene3D" id="3.30.470.20">
    <property type="entry name" value="ATP-grasp fold, B domain"/>
    <property type="match status" value="1"/>
</dbReference>
<dbReference type="Pfam" id="PF00731">
    <property type="entry name" value="AIRC"/>
    <property type="match status" value="1"/>
</dbReference>
<dbReference type="GO" id="GO:0005524">
    <property type="term" value="F:ATP binding"/>
    <property type="evidence" value="ECO:0007669"/>
    <property type="project" value="UniProtKB-KW"/>
</dbReference>
<keyword evidence="13" id="KW-0511">Multifunctional enzyme</keyword>
<dbReference type="GO" id="GO:0005737">
    <property type="term" value="C:cytoplasm"/>
    <property type="evidence" value="ECO:0007669"/>
    <property type="project" value="TreeGrafter"/>
</dbReference>
<dbReference type="GO" id="GO:0004638">
    <property type="term" value="F:phosphoribosylaminoimidazole carboxylase activity"/>
    <property type="evidence" value="ECO:0007669"/>
    <property type="project" value="UniProtKB-EC"/>
</dbReference>
<dbReference type="Gene3D" id="3.40.50.1970">
    <property type="match status" value="1"/>
</dbReference>
<dbReference type="InterPro" id="IPR018236">
    <property type="entry name" value="SAICAR_synthetase_CS"/>
</dbReference>
<comment type="caution">
    <text evidence="16">The sequence shown here is derived from an EMBL/GenBank/DDBJ whole genome shotgun (WGS) entry which is preliminary data.</text>
</comment>
<name>A0A196SEQ4_BLAHN</name>
<dbReference type="STRING" id="478820.A0A196SEQ4"/>
<dbReference type="SMART" id="SM01001">
    <property type="entry name" value="AIRC"/>
    <property type="match status" value="1"/>
</dbReference>
<dbReference type="AlphaFoldDB" id="A0A196SEQ4"/>
<dbReference type="SUPFAM" id="SSF52255">
    <property type="entry name" value="N5-CAIR mutase (phosphoribosylaminoimidazole carboxylase, PurE)"/>
    <property type="match status" value="1"/>
</dbReference>
<evidence type="ECO:0000256" key="8">
    <source>
        <dbReference type="ARBA" id="ARBA00022741"/>
    </source>
</evidence>
<evidence type="ECO:0000313" key="16">
    <source>
        <dbReference type="EMBL" id="OAO15483.1"/>
    </source>
</evidence>
<comment type="pathway">
    <text evidence="1">Purine metabolism; IMP biosynthesis via de novo pathway; 5-amino-1-(5-phospho-D-ribosyl)imidazole-4-carboxamide from 5-amino-1-(5-phospho-D-ribosyl)imidazole-4-carboxylate: step 1/2.</text>
</comment>
<organism evidence="16 17">
    <name type="scientific">Blastocystis sp. subtype 1 (strain ATCC 50177 / NandII)</name>
    <dbReference type="NCBI Taxonomy" id="478820"/>
    <lineage>
        <taxon>Eukaryota</taxon>
        <taxon>Sar</taxon>
        <taxon>Stramenopiles</taxon>
        <taxon>Bigyra</taxon>
        <taxon>Opalozoa</taxon>
        <taxon>Opalinata</taxon>
        <taxon>Blastocystidae</taxon>
        <taxon>Blastocystis</taxon>
    </lineage>
</organism>
<evidence type="ECO:0000256" key="1">
    <source>
        <dbReference type="ARBA" id="ARBA00004672"/>
    </source>
</evidence>
<comment type="similarity">
    <text evidence="4">In the N-terminal section; belongs to the SAICAR synthetase family.</text>
</comment>
<dbReference type="EMBL" id="LXWW01000139">
    <property type="protein sequence ID" value="OAO15483.1"/>
    <property type="molecule type" value="Genomic_DNA"/>
</dbReference>
<protein>
    <recommendedName>
        <fullName evidence="14">SAICAR synthetase</fullName>
        <ecNumber evidence="6">4.1.1.21</ecNumber>
        <ecNumber evidence="5">6.3.2.6</ecNumber>
    </recommendedName>
</protein>
<dbReference type="PANTHER" id="PTHR43700">
    <property type="entry name" value="PHOSPHORIBOSYLAMINOIMIDAZOLE-SUCCINOCARBOXAMIDE SYNTHASE"/>
    <property type="match status" value="1"/>
</dbReference>
<dbReference type="HAMAP" id="MF_02045">
    <property type="entry name" value="PurE_classII"/>
    <property type="match status" value="1"/>
</dbReference>
<evidence type="ECO:0000256" key="7">
    <source>
        <dbReference type="ARBA" id="ARBA00022598"/>
    </source>
</evidence>
<gene>
    <name evidence="16" type="ORF">AV274_2822</name>
</gene>
<dbReference type="HAMAP" id="MF_00137">
    <property type="entry name" value="SAICAR_synth"/>
    <property type="match status" value="1"/>
</dbReference>
<proteinExistence type="inferred from homology"/>
<dbReference type="Proteomes" id="UP000078348">
    <property type="component" value="Unassembled WGS sequence"/>
</dbReference>
<keyword evidence="10" id="KW-0210">Decarboxylase</keyword>
<evidence type="ECO:0000256" key="10">
    <source>
        <dbReference type="ARBA" id="ARBA00022793"/>
    </source>
</evidence>
<evidence type="ECO:0000256" key="3">
    <source>
        <dbReference type="ARBA" id="ARBA00010478"/>
    </source>
</evidence>
<dbReference type="GO" id="GO:0004639">
    <property type="term" value="F:phosphoribosylaminoimidazolesuccinocarboxamide synthase activity"/>
    <property type="evidence" value="ECO:0007669"/>
    <property type="project" value="UniProtKB-EC"/>
</dbReference>
<dbReference type="InterPro" id="IPR028923">
    <property type="entry name" value="SAICAR_synt/ADE2_N"/>
</dbReference>
<keyword evidence="12" id="KW-0456">Lyase</keyword>
<dbReference type="Pfam" id="PF01259">
    <property type="entry name" value="SAICAR_synt"/>
    <property type="match status" value="2"/>
</dbReference>
<evidence type="ECO:0000259" key="15">
    <source>
        <dbReference type="SMART" id="SM01001"/>
    </source>
</evidence>
<keyword evidence="17" id="KW-1185">Reference proteome</keyword>
<keyword evidence="9" id="KW-0658">Purine biosynthesis</keyword>
<dbReference type="PANTHER" id="PTHR43700:SF1">
    <property type="entry name" value="PHOSPHORIBOSYLAMINOIMIDAZOLE-SUCCINOCARBOXAMIDE SYNTHASE"/>
    <property type="match status" value="1"/>
</dbReference>
<keyword evidence="11" id="KW-0067">ATP-binding</keyword>